<feature type="region of interest" description="Disordered" evidence="1">
    <location>
        <begin position="86"/>
        <end position="107"/>
    </location>
</feature>
<evidence type="ECO:0000256" key="1">
    <source>
        <dbReference type="SAM" id="MobiDB-lite"/>
    </source>
</evidence>
<protein>
    <submittedName>
        <fullName evidence="2">Uncharacterized protein</fullName>
    </submittedName>
</protein>
<dbReference type="Proteomes" id="UP000256690">
    <property type="component" value="Unassembled WGS sequence"/>
</dbReference>
<dbReference type="GeneID" id="38113952"/>
<dbReference type="RefSeq" id="XP_026606464.1">
    <property type="nucleotide sequence ID" value="XM_026745598.1"/>
</dbReference>
<proteinExistence type="predicted"/>
<evidence type="ECO:0000313" key="2">
    <source>
        <dbReference type="EMBL" id="RDW86940.1"/>
    </source>
</evidence>
<reference evidence="2 3" key="1">
    <citation type="journal article" date="2018" name="IMA Fungus">
        <title>IMA Genome-F 9: Draft genome sequence of Annulohypoxylon stygium, Aspergillus mulundensis, Berkeleyomyces basicola (syn. Thielaviopsis basicola), Ceratocystis smalleyi, two Cercospora beticola strains, Coleophoma cylindrospora, Fusarium fracticaudum, Phialophora cf. hyalina, and Morchella septimelata.</title>
        <authorList>
            <person name="Wingfield B.D."/>
            <person name="Bills G.F."/>
            <person name="Dong Y."/>
            <person name="Huang W."/>
            <person name="Nel W.J."/>
            <person name="Swalarsk-Parry B.S."/>
            <person name="Vaghefi N."/>
            <person name="Wilken P.M."/>
            <person name="An Z."/>
            <person name="de Beer Z.W."/>
            <person name="De Vos L."/>
            <person name="Chen L."/>
            <person name="Duong T.A."/>
            <person name="Gao Y."/>
            <person name="Hammerbacher A."/>
            <person name="Kikkert J.R."/>
            <person name="Li Y."/>
            <person name="Li H."/>
            <person name="Li K."/>
            <person name="Li Q."/>
            <person name="Liu X."/>
            <person name="Ma X."/>
            <person name="Naidoo K."/>
            <person name="Pethybridge S.J."/>
            <person name="Sun J."/>
            <person name="Steenkamp E.T."/>
            <person name="van der Nest M.A."/>
            <person name="van Wyk S."/>
            <person name="Wingfield M.J."/>
            <person name="Xiong C."/>
            <person name="Yue Q."/>
            <person name="Zhang X."/>
        </authorList>
    </citation>
    <scope>NUCLEOTIDE SEQUENCE [LARGE SCALE GENOMIC DNA]</scope>
    <source>
        <strain evidence="2 3">DSM 5745</strain>
    </source>
</reference>
<comment type="caution">
    <text evidence="2">The sequence shown here is derived from an EMBL/GenBank/DDBJ whole genome shotgun (WGS) entry which is preliminary data.</text>
</comment>
<dbReference type="OrthoDB" id="4653208at2759"/>
<organism evidence="2 3">
    <name type="scientific">Aspergillus mulundensis</name>
    <dbReference type="NCBI Taxonomy" id="1810919"/>
    <lineage>
        <taxon>Eukaryota</taxon>
        <taxon>Fungi</taxon>
        <taxon>Dikarya</taxon>
        <taxon>Ascomycota</taxon>
        <taxon>Pezizomycotina</taxon>
        <taxon>Eurotiomycetes</taxon>
        <taxon>Eurotiomycetidae</taxon>
        <taxon>Eurotiales</taxon>
        <taxon>Aspergillaceae</taxon>
        <taxon>Aspergillus</taxon>
        <taxon>Aspergillus subgen. Nidulantes</taxon>
    </lineage>
</organism>
<dbReference type="EMBL" id="PVWQ01000003">
    <property type="protein sequence ID" value="RDW86940.1"/>
    <property type="molecule type" value="Genomic_DNA"/>
</dbReference>
<dbReference type="AlphaFoldDB" id="A0A3D8SKT3"/>
<accession>A0A3D8SKT3</accession>
<keyword evidence="3" id="KW-1185">Reference proteome</keyword>
<gene>
    <name evidence="2" type="ORF">DSM5745_03582</name>
</gene>
<name>A0A3D8SKT3_9EURO</name>
<evidence type="ECO:0000313" key="3">
    <source>
        <dbReference type="Proteomes" id="UP000256690"/>
    </source>
</evidence>
<sequence>MEDQETTTLHPLDLLRQILNFLSDKQPDHAIILPTQTTVPDALEALKSAFSGLNEPILLMHGAPPSTSTMDIRRIRPVFDDPFVLPPHATTLPAQPEPRPVPRSEQRRLRLRELAGQMARAK</sequence>